<protein>
    <recommendedName>
        <fullName evidence="1">Two component regulator three Y domain-containing protein</fullName>
    </recommendedName>
</protein>
<keyword evidence="3" id="KW-1185">Reference proteome</keyword>
<feature type="domain" description="Two component regulator three Y" evidence="1">
    <location>
        <begin position="218"/>
        <end position="284"/>
    </location>
</feature>
<feature type="domain" description="Two component regulator three Y" evidence="1">
    <location>
        <begin position="602"/>
        <end position="664"/>
    </location>
</feature>
<evidence type="ECO:0000259" key="1">
    <source>
        <dbReference type="Pfam" id="PF07495"/>
    </source>
</evidence>
<accession>A0A1E8EYY8</accession>
<dbReference type="OrthoDB" id="1925648at2"/>
<sequence>MNEFNIIFNLESPQKKDTNIKITIENEPKEDLLFKYIVGYNGVWNTIQDFSKKKFIQWIPKKNGRYIIMVQAKKENSIKGFDYVSKADYIIGEIEEKLINNLYLDKSKLELGEKININVQSSKVSVMFRYWIKELDKWKLVKDYSADNTLTFTTQVPGKHQVLVECKNIDSKSNFDDFEKKEFEVTAIEKPEIINFQCLNSDILINSELIFQVDAKFNFDRTILYKFIKINSNGICSCIQDYSTKRIVSYIEDESGEYKLLCMVKDMYSQSEFDDRAIINFKVKKYKDIVIKSFTTDLVSPQISGTFVNLRAIVEGGSELLYKFKVDGQYSEDSGYIREMNYLWKTKEPGEYKITLWVKDVSFDGNYEAEKSFNFIVDEKSSDPVSIDDILVDKKERALKNEPIKVKVSASGGIDLKYRFIITLNGKQIEKLEYGDCNWIEFIPKCAGNYKLEVKVKDKYSTRKFDNHSITYINVYDYIPACIDYILLPPREYYICGDKVFIDIVTRNGSSVLINYVLKINGHKVEETGFVKSKKYIFTPKYSGVYTVEMYAKNLNSEKIFDCKRTLKVKVYECLPVTNTKIKCDKVNVICNDSVTFTAECDGGKDILYEFYIMEKGEWNLVQNYSRKKYYTFIPFSEGKFKVLLLCKSQYSKKSYEDYDIMEIDVCN</sequence>
<reference evidence="2 3" key="1">
    <citation type="submission" date="2016-06" db="EMBL/GenBank/DDBJ databases">
        <title>Genome sequence of Clostridium acetireducens DSM 10703.</title>
        <authorList>
            <person name="Poehlein A."/>
            <person name="Fluechter S."/>
            <person name="Duerre P."/>
            <person name="Daniel R."/>
        </authorList>
    </citation>
    <scope>NUCLEOTIDE SEQUENCE [LARGE SCALE GENOMIC DNA]</scope>
    <source>
        <strain evidence="2 3">DSM 10703</strain>
    </source>
</reference>
<dbReference type="NCBIfam" id="NF010681">
    <property type="entry name" value="PRK14081.1"/>
    <property type="match status" value="1"/>
</dbReference>
<dbReference type="Pfam" id="PF07495">
    <property type="entry name" value="Y_Y_Y"/>
    <property type="match status" value="7"/>
</dbReference>
<dbReference type="RefSeq" id="WP_070110093.1">
    <property type="nucleotide sequence ID" value="NZ_LZFO01000013.1"/>
</dbReference>
<comment type="caution">
    <text evidence="2">The sequence shown here is derived from an EMBL/GenBank/DDBJ whole genome shotgun (WGS) entry which is preliminary data.</text>
</comment>
<feature type="domain" description="Two component regulator three Y" evidence="1">
    <location>
        <begin position="126"/>
        <end position="185"/>
    </location>
</feature>
<gene>
    <name evidence="2" type="ORF">CLOACE_11330</name>
</gene>
<dbReference type="AlphaFoldDB" id="A0A1E8EYY8"/>
<feature type="domain" description="Two component regulator three Y" evidence="1">
    <location>
        <begin position="410"/>
        <end position="472"/>
    </location>
</feature>
<organism evidence="2 3">
    <name type="scientific">Clostridium acetireducens DSM 10703</name>
    <dbReference type="NCBI Taxonomy" id="1121290"/>
    <lineage>
        <taxon>Bacteria</taxon>
        <taxon>Bacillati</taxon>
        <taxon>Bacillota</taxon>
        <taxon>Clostridia</taxon>
        <taxon>Eubacteriales</taxon>
        <taxon>Clostridiaceae</taxon>
        <taxon>Clostridium</taxon>
    </lineage>
</organism>
<dbReference type="PATRIC" id="fig|1121290.3.peg.1139"/>
<feature type="domain" description="Two component regulator three Y" evidence="1">
    <location>
        <begin position="315"/>
        <end position="377"/>
    </location>
</feature>
<evidence type="ECO:0000313" key="3">
    <source>
        <dbReference type="Proteomes" id="UP000175744"/>
    </source>
</evidence>
<feature type="domain" description="Two component regulator three Y" evidence="1">
    <location>
        <begin position="28"/>
        <end position="91"/>
    </location>
</feature>
<dbReference type="InterPro" id="IPR011123">
    <property type="entry name" value="Y_Y_Y"/>
</dbReference>
<dbReference type="Proteomes" id="UP000175744">
    <property type="component" value="Unassembled WGS sequence"/>
</dbReference>
<dbReference type="STRING" id="1121290.CLAOCE_11330"/>
<dbReference type="EMBL" id="LZFO01000013">
    <property type="protein sequence ID" value="OFI06234.1"/>
    <property type="molecule type" value="Genomic_DNA"/>
</dbReference>
<evidence type="ECO:0000313" key="2">
    <source>
        <dbReference type="EMBL" id="OFI06234.1"/>
    </source>
</evidence>
<proteinExistence type="predicted"/>
<name>A0A1E8EYY8_9CLOT</name>
<feature type="domain" description="Two component regulator three Y" evidence="1">
    <location>
        <begin position="508"/>
        <end position="571"/>
    </location>
</feature>